<evidence type="ECO:0000256" key="1">
    <source>
        <dbReference type="SAM" id="MobiDB-lite"/>
    </source>
</evidence>
<evidence type="ECO:0000313" key="4">
    <source>
        <dbReference type="Proteomes" id="UP001139263"/>
    </source>
</evidence>
<dbReference type="Proteomes" id="UP001139263">
    <property type="component" value="Unassembled WGS sequence"/>
</dbReference>
<organism evidence="3 4">
    <name type="scientific">Sulfoacidibacillus ferrooxidans</name>
    <dbReference type="NCBI Taxonomy" id="2005001"/>
    <lineage>
        <taxon>Bacteria</taxon>
        <taxon>Bacillati</taxon>
        <taxon>Bacillota</taxon>
        <taxon>Bacilli</taxon>
        <taxon>Bacillales</taxon>
        <taxon>Alicyclobacillaceae</taxon>
        <taxon>Sulfoacidibacillus</taxon>
    </lineage>
</organism>
<keyword evidence="4" id="KW-1185">Reference proteome</keyword>
<name>A0A9X2AEQ8_9BACL</name>
<feature type="transmembrane region" description="Helical" evidence="2">
    <location>
        <begin position="328"/>
        <end position="349"/>
    </location>
</feature>
<reference evidence="3" key="1">
    <citation type="submission" date="2022-03" db="EMBL/GenBank/DDBJ databases">
        <title>Draft Genome Sequence of Firmicute Strain S0AB, a Heterotrophic Iron/Sulfur-Oxidizing Extreme Acidophile.</title>
        <authorList>
            <person name="Vergara E."/>
            <person name="Pakostova E."/>
            <person name="Johnson D.B."/>
            <person name="Holmes D.S."/>
        </authorList>
    </citation>
    <scope>NUCLEOTIDE SEQUENCE</scope>
    <source>
        <strain evidence="3">S0AB</strain>
    </source>
</reference>
<sequence length="817" mass="88962">MKTVNRWMTTFAFVAAFVVLVVLSHSFAQTNLNSYIGQVANQYAKTTGQQSIQVNPSTGDHSSSGGTQSLPSVQPSASQQGSSTTSSSTNGSTVSNTHGNGGGNLNWFGSLIVGFIGSFLSMISALLIAMGSNVPQVVLGNLMSNPHLAFGTGNFFDVIPNGHNAIVMQPFIQVFVWLAYAFMVFAAYIGAANIARANNSSIQRDRLKNEIVGWAVAMLFLFAGPYLAVAITQLSWDMCAGLFSLSGANSLSVFTIGSKGVDPSSNPATVLFHDIVQFISVLMGFFINILYKFRGIFLDVWVILFPFAMASYANEKTKGIFKLWWTEWIFQMLVPLGQSLVYSLAMGMVNITGASSSSAVGLGDIFTSIAGVVGFLAAGAYVRKFVDVVAQEFKAPMMGNDLLGGLAAGAVAGYATDKVAGASIKAASFVPKQLGKGAFRAVDQRLAGAAMHHLHKNPETVASALAHGQSFEDVMAARHTQKGEPIAHADGMGIVSGTDSRQSMGDRLAGRGNGSVGGSLPSSYLLGRGIHPGMAFHSSTLGALRSIPQGMKNELQASNMAVIAQAKMADLTNSQWAKGKYYQAGEKLGAHAFPRFQAHRAKWNQQQDQMKSFRDQLRHASELNAAQKRMANISGDTYEPYAPGGSAWSGNTENIEKYNVDKMNLEQVMPKHEHQSVEDTLGEYEDHWRINQDHEDVNYRNPSFQKAYQQAKQSYLPFYRYTQARDMVQGGHIQFPGAIRKEDGKLSPSRVKPEQSERERLELMMSDLRSGRLNIRQYVKDSYDQVHQTGPYVKKNQTDPEKQPVSRDRKPKPTNLR</sequence>
<feature type="transmembrane region" description="Helical" evidence="2">
    <location>
        <begin position="296"/>
        <end position="313"/>
    </location>
</feature>
<protein>
    <submittedName>
        <fullName evidence="3">Uncharacterized protein</fullName>
    </submittedName>
</protein>
<feature type="transmembrane region" description="Helical" evidence="2">
    <location>
        <begin position="270"/>
        <end position="291"/>
    </location>
</feature>
<gene>
    <name evidence="3" type="ORF">MM817_03137</name>
</gene>
<dbReference type="EMBL" id="JALBUF010000029">
    <property type="protein sequence ID" value="MCI0184840.1"/>
    <property type="molecule type" value="Genomic_DNA"/>
</dbReference>
<accession>A0A9X2AEQ8</accession>
<feature type="transmembrane region" description="Helical" evidence="2">
    <location>
        <begin position="211"/>
        <end position="231"/>
    </location>
</feature>
<keyword evidence="2" id="KW-0812">Transmembrane</keyword>
<keyword evidence="2" id="KW-0472">Membrane</keyword>
<evidence type="ECO:0000313" key="3">
    <source>
        <dbReference type="EMBL" id="MCI0184840.1"/>
    </source>
</evidence>
<comment type="caution">
    <text evidence="3">The sequence shown here is derived from an EMBL/GenBank/DDBJ whole genome shotgun (WGS) entry which is preliminary data.</text>
</comment>
<feature type="transmembrane region" description="Helical" evidence="2">
    <location>
        <begin position="361"/>
        <end position="382"/>
    </location>
</feature>
<dbReference type="AlphaFoldDB" id="A0A9X2AEQ8"/>
<dbReference type="RefSeq" id="WP_241716832.1">
    <property type="nucleotide sequence ID" value="NZ_JALBUF010000029.1"/>
</dbReference>
<feature type="region of interest" description="Disordered" evidence="1">
    <location>
        <begin position="780"/>
        <end position="817"/>
    </location>
</feature>
<feature type="transmembrane region" description="Helical" evidence="2">
    <location>
        <begin position="171"/>
        <end position="191"/>
    </location>
</feature>
<feature type="transmembrane region" description="Helical" evidence="2">
    <location>
        <begin position="107"/>
        <end position="129"/>
    </location>
</feature>
<feature type="compositionally biased region" description="Basic and acidic residues" evidence="1">
    <location>
        <begin position="796"/>
        <end position="808"/>
    </location>
</feature>
<evidence type="ECO:0000256" key="2">
    <source>
        <dbReference type="SAM" id="Phobius"/>
    </source>
</evidence>
<feature type="compositionally biased region" description="Polar residues" evidence="1">
    <location>
        <begin position="50"/>
        <end position="80"/>
    </location>
</feature>
<proteinExistence type="predicted"/>
<feature type="compositionally biased region" description="Low complexity" evidence="1">
    <location>
        <begin position="81"/>
        <end position="96"/>
    </location>
</feature>
<feature type="region of interest" description="Disordered" evidence="1">
    <location>
        <begin position="50"/>
        <end position="96"/>
    </location>
</feature>
<keyword evidence="2" id="KW-1133">Transmembrane helix</keyword>